<evidence type="ECO:0000259" key="3">
    <source>
        <dbReference type="PROSITE" id="PS50158"/>
    </source>
</evidence>
<feature type="region of interest" description="Disordered" evidence="2">
    <location>
        <begin position="173"/>
        <end position="195"/>
    </location>
</feature>
<dbReference type="InterPro" id="IPR001878">
    <property type="entry name" value="Znf_CCHC"/>
</dbReference>
<feature type="compositionally biased region" description="Polar residues" evidence="2">
    <location>
        <begin position="183"/>
        <end position="195"/>
    </location>
</feature>
<dbReference type="PANTHER" id="PTHR47331:SF1">
    <property type="entry name" value="GAG-LIKE PROTEIN"/>
    <property type="match status" value="1"/>
</dbReference>
<reference evidence="5" key="1">
    <citation type="submission" date="2025-08" db="UniProtKB">
        <authorList>
            <consortium name="RefSeq"/>
        </authorList>
    </citation>
    <scope>IDENTIFICATION</scope>
    <source>
        <tissue evidence="5">Testes</tissue>
    </source>
</reference>
<dbReference type="Pfam" id="PF03564">
    <property type="entry name" value="DUF1759"/>
    <property type="match status" value="1"/>
</dbReference>
<name>A0ABM0MMC8_SACKO</name>
<feature type="domain" description="CCHC-type" evidence="3">
    <location>
        <begin position="274"/>
        <end position="287"/>
    </location>
</feature>
<dbReference type="GeneID" id="102805354"/>
<keyword evidence="1" id="KW-0862">Zinc</keyword>
<evidence type="ECO:0000313" key="4">
    <source>
        <dbReference type="Proteomes" id="UP000694865"/>
    </source>
</evidence>
<protein>
    <submittedName>
        <fullName evidence="5">Uncharacterized protein LOC102805354</fullName>
    </submittedName>
</protein>
<accession>A0ABM0MMC8</accession>
<dbReference type="RefSeq" id="XP_006821169.1">
    <property type="nucleotide sequence ID" value="XM_006821106.1"/>
</dbReference>
<organism evidence="4 5">
    <name type="scientific">Saccoglossus kowalevskii</name>
    <name type="common">Acorn worm</name>
    <dbReference type="NCBI Taxonomy" id="10224"/>
    <lineage>
        <taxon>Eukaryota</taxon>
        <taxon>Metazoa</taxon>
        <taxon>Hemichordata</taxon>
        <taxon>Enteropneusta</taxon>
        <taxon>Harrimaniidae</taxon>
        <taxon>Saccoglossus</taxon>
    </lineage>
</organism>
<dbReference type="PANTHER" id="PTHR47331">
    <property type="entry name" value="PHD-TYPE DOMAIN-CONTAINING PROTEIN"/>
    <property type="match status" value="1"/>
</dbReference>
<sequence length="371" mass="41953">MRQFKSRVVANTETGDERMDYLEQYTTGEANTIVSGFGYLDASRGYPAALKELEDRYDNSEIIASAYIKRAMKWPSITASNAKGLDEYVMFLSECENAVKSIEAMKILDYPDTIKMLVSKLPYQLHERWRSRILSINERSDVVEFSDLVSVVKLEAKKAYDAVYAKDAMNADRDDNVRKNSRKNTQSSRSRGIYATTQPYWQREEGAAAHSPPTTNYNKNTANSYTHDNKCAKNAATRPCLFCGKTNHSMDACGGFSQQLIRKRLDFLKSHGFCFGCLKAGHQRRECCIKASRTKEGSDKDNGRGWYIPHHGVYHPKKPQKIRTVFDCSAKCQGMALNDLLLQGPDLTNNLVGVLLRFSNNGRYRSHVLSG</sequence>
<dbReference type="PROSITE" id="PS50158">
    <property type="entry name" value="ZF_CCHC"/>
    <property type="match status" value="1"/>
</dbReference>
<keyword evidence="1" id="KW-0863">Zinc-finger</keyword>
<evidence type="ECO:0000256" key="1">
    <source>
        <dbReference type="PROSITE-ProRule" id="PRU00047"/>
    </source>
</evidence>
<gene>
    <name evidence="5" type="primary">LOC102805354</name>
</gene>
<evidence type="ECO:0000313" key="5">
    <source>
        <dbReference type="RefSeq" id="XP_006821169.1"/>
    </source>
</evidence>
<dbReference type="Proteomes" id="UP000694865">
    <property type="component" value="Unplaced"/>
</dbReference>
<dbReference type="InterPro" id="IPR005312">
    <property type="entry name" value="DUF1759"/>
</dbReference>
<proteinExistence type="predicted"/>
<keyword evidence="1" id="KW-0479">Metal-binding</keyword>
<evidence type="ECO:0000256" key="2">
    <source>
        <dbReference type="SAM" id="MobiDB-lite"/>
    </source>
</evidence>
<keyword evidence="4" id="KW-1185">Reference proteome</keyword>